<proteinExistence type="inferred from homology"/>
<dbReference type="InterPro" id="IPR001406">
    <property type="entry name" value="PsdUridine_synth_TruA"/>
</dbReference>
<feature type="compositionally biased region" description="Polar residues" evidence="20">
    <location>
        <begin position="408"/>
        <end position="426"/>
    </location>
</feature>
<gene>
    <name evidence="22" type="primary">Pus1</name>
    <name evidence="22" type="ORF">TNIN_232801</name>
</gene>
<evidence type="ECO:0000256" key="8">
    <source>
        <dbReference type="ARBA" id="ARBA00036943"/>
    </source>
</evidence>
<comment type="catalytic activity">
    <reaction evidence="1">
        <text>a uridine in mRNA = a pseudouridine in mRNA</text>
        <dbReference type="Rhea" id="RHEA:56644"/>
        <dbReference type="Rhea" id="RHEA-COMP:14658"/>
        <dbReference type="Rhea" id="RHEA-COMP:14659"/>
        <dbReference type="ChEBI" id="CHEBI:65314"/>
        <dbReference type="ChEBI" id="CHEBI:65315"/>
    </reaction>
</comment>
<comment type="similarity">
    <text evidence="3">Belongs to the tRNA pseudouridine synthase TruA family.</text>
</comment>
<evidence type="ECO:0000256" key="10">
    <source>
        <dbReference type="ARBA" id="ARBA00053709"/>
    </source>
</evidence>
<evidence type="ECO:0000256" key="6">
    <source>
        <dbReference type="ARBA" id="ARBA00023235"/>
    </source>
</evidence>
<evidence type="ECO:0000256" key="7">
    <source>
        <dbReference type="ARBA" id="ARBA00023242"/>
    </source>
</evidence>
<dbReference type="FunFam" id="3.30.70.660:FF:000002">
    <property type="entry name" value="tRNA pseudouridine synthase"/>
    <property type="match status" value="1"/>
</dbReference>
<evidence type="ECO:0000259" key="21">
    <source>
        <dbReference type="Pfam" id="PF01416"/>
    </source>
</evidence>
<comment type="caution">
    <text evidence="22">The sequence shown here is derived from an EMBL/GenBank/DDBJ whole genome shotgun (WGS) entry which is preliminary data.</text>
</comment>
<evidence type="ECO:0000256" key="12">
    <source>
        <dbReference type="ARBA" id="ARBA00066509"/>
    </source>
</evidence>
<organism evidence="22 23">
    <name type="scientific">Trichonephila inaurata madagascariensis</name>
    <dbReference type="NCBI Taxonomy" id="2747483"/>
    <lineage>
        <taxon>Eukaryota</taxon>
        <taxon>Metazoa</taxon>
        <taxon>Ecdysozoa</taxon>
        <taxon>Arthropoda</taxon>
        <taxon>Chelicerata</taxon>
        <taxon>Arachnida</taxon>
        <taxon>Araneae</taxon>
        <taxon>Araneomorphae</taxon>
        <taxon>Entelegynae</taxon>
        <taxon>Araneoidea</taxon>
        <taxon>Nephilidae</taxon>
        <taxon>Trichonephila</taxon>
        <taxon>Trichonephila inaurata</taxon>
    </lineage>
</organism>
<dbReference type="InterPro" id="IPR020094">
    <property type="entry name" value="TruA/RsuA/RluB/E/F_N"/>
</dbReference>
<dbReference type="OrthoDB" id="10256309at2759"/>
<sequence>MLRKLLLAFYTYPVTYSRSSSNLIMSSERAIEDLLKRKPEEDNCVEPVKKKHKPHNDEKIDEIIRKAAAETNRVRKPKKVVLLMSYLGKEFSGMQRNSNVSTVEEELFKALLKANIIIQAEFDYPKLVKFQRAARTDKGVSAVRQIVSLKLPVKEITDEFPAKVNNHLPPEIRVVDVRRVTQSFDAKIACDARTYSYMIPTFAFAPLDEENLETYKIPADKIEEVNTFLKSYLGTHNFYNFTSGRLPGDPSCKRYILSFECGSPFESQGLEFCVIKVKGQSFMLHQIRKMIGLTIAIVKKLTDLSILSKVWDSERIDIPKAPGLGLMLEELHYDWYNKKYGSDGMHEALKWDEFKDQIETFKMEKICANIAKTEREEKSMLQWLETLPHHSYDVRDAGPPTQPPSKVAGNNNEATGSPNQMEKNDDFTLSTDADAEHLICDMTSDSPGSESTSVLCNSSQETEIKCPS</sequence>
<dbReference type="GO" id="GO:1990481">
    <property type="term" value="P:mRNA pseudouridine synthesis"/>
    <property type="evidence" value="ECO:0007669"/>
    <property type="project" value="TreeGrafter"/>
</dbReference>
<evidence type="ECO:0000256" key="15">
    <source>
        <dbReference type="ARBA" id="ARBA00079087"/>
    </source>
</evidence>
<comment type="function">
    <text evidence="10">Pseudouridylate synthase that catalyzes pseudouridylation of tRNAs and mRNAs. Acts on positions 27/28 in the anticodon stem and also positions 34 and 36 in the anticodon of an intron containing tRNA. Also catalyzes pseudouridylation of mRNAs: mediates pseudouridylation of mRNAs with the consensus sequence 5'-UGUAG-3'. Acts as a regulator of pre-mRNA splicing by mediating pseudouridylation of pre-mRNAs at locations associated with alternatively spliced regions. Pseudouridylation of pre-mRNAs near splice sites directly regulates mRNA splicing and mRNA 3'-end processing. Involved in regulation of nuclear receptor activity through pseudouridylation of SRA1 mRNA.</text>
</comment>
<evidence type="ECO:0000256" key="4">
    <source>
        <dbReference type="ARBA" id="ARBA00022664"/>
    </source>
</evidence>
<evidence type="ECO:0000256" key="9">
    <source>
        <dbReference type="ARBA" id="ARBA00052184"/>
    </source>
</evidence>
<dbReference type="NCBIfam" id="TIGR00071">
    <property type="entry name" value="hisT_truA"/>
    <property type="match status" value="1"/>
</dbReference>
<dbReference type="GO" id="GO:0005634">
    <property type="term" value="C:nucleus"/>
    <property type="evidence" value="ECO:0007669"/>
    <property type="project" value="UniProtKB-SubCell"/>
</dbReference>
<dbReference type="EC" id="5.4.99.12" evidence="12"/>
<dbReference type="Gene3D" id="3.30.70.660">
    <property type="entry name" value="Pseudouridine synthase I, catalytic domain, C-terminal subdomain"/>
    <property type="match status" value="1"/>
</dbReference>
<evidence type="ECO:0000256" key="20">
    <source>
        <dbReference type="SAM" id="MobiDB-lite"/>
    </source>
</evidence>
<dbReference type="CDD" id="cd02568">
    <property type="entry name" value="PseudoU_synth_PUS1_PUS2"/>
    <property type="match status" value="1"/>
</dbReference>
<dbReference type="InterPro" id="IPR020097">
    <property type="entry name" value="PsdUridine_synth_TruA_a/b_dom"/>
</dbReference>
<dbReference type="EMBL" id="BMAV01023104">
    <property type="protein sequence ID" value="GFY78627.1"/>
    <property type="molecule type" value="Genomic_DNA"/>
</dbReference>
<dbReference type="GO" id="GO:0006397">
    <property type="term" value="P:mRNA processing"/>
    <property type="evidence" value="ECO:0007669"/>
    <property type="project" value="UniProtKB-KW"/>
</dbReference>
<dbReference type="AlphaFoldDB" id="A0A8X6YVI4"/>
<comment type="subunit">
    <text evidence="11">Monomer. Forms a complex with RARG and the SRA1 RNA in the nucleus.</text>
</comment>
<dbReference type="InterPro" id="IPR020103">
    <property type="entry name" value="PsdUridine_synth_cat_dom_sf"/>
</dbReference>
<dbReference type="GO" id="GO:0031119">
    <property type="term" value="P:tRNA pseudouridine synthesis"/>
    <property type="evidence" value="ECO:0007669"/>
    <property type="project" value="InterPro"/>
</dbReference>
<comment type="catalytic activity">
    <reaction evidence="9">
        <text>uridine(38/39/40) in tRNA = pseudouridine(38/39/40) in tRNA</text>
        <dbReference type="Rhea" id="RHEA:22376"/>
        <dbReference type="Rhea" id="RHEA-COMP:10085"/>
        <dbReference type="Rhea" id="RHEA-COMP:10087"/>
        <dbReference type="ChEBI" id="CHEBI:65314"/>
        <dbReference type="ChEBI" id="CHEBI:65315"/>
        <dbReference type="EC" id="5.4.99.12"/>
    </reaction>
</comment>
<keyword evidence="7" id="KW-0539">Nucleus</keyword>
<feature type="region of interest" description="Disordered" evidence="20">
    <location>
        <begin position="391"/>
        <end position="426"/>
    </location>
</feature>
<keyword evidence="5" id="KW-0819">tRNA processing</keyword>
<dbReference type="InterPro" id="IPR041708">
    <property type="entry name" value="PUS1/PUS2-like"/>
</dbReference>
<protein>
    <recommendedName>
        <fullName evidence="13">Pseudouridylate synthase 1 homolog</fullName>
        <ecNumber evidence="12">5.4.99.12</ecNumber>
    </recommendedName>
    <alternativeName>
        <fullName evidence="14">tRNA pseudouridine synthase 1</fullName>
    </alternativeName>
    <alternativeName>
        <fullName evidence="17">tRNA pseudouridine(38-40) synthase</fullName>
    </alternativeName>
    <alternativeName>
        <fullName evidence="15">tRNA pseudouridylate synthase I</fullName>
    </alternativeName>
    <alternativeName>
        <fullName evidence="16">tRNA-uridine isomerase I</fullName>
    </alternativeName>
</protein>
<evidence type="ECO:0000256" key="1">
    <source>
        <dbReference type="ARBA" id="ARBA00001166"/>
    </source>
</evidence>
<evidence type="ECO:0000256" key="14">
    <source>
        <dbReference type="ARBA" id="ARBA00075153"/>
    </source>
</evidence>
<evidence type="ECO:0000256" key="11">
    <source>
        <dbReference type="ARBA" id="ARBA00064589"/>
    </source>
</evidence>
<dbReference type="GO" id="GO:0160147">
    <property type="term" value="F:tRNA pseudouridine(38-40) synthase activity"/>
    <property type="evidence" value="ECO:0007669"/>
    <property type="project" value="UniProtKB-EC"/>
</dbReference>
<feature type="binding site" evidence="19">
    <location>
        <position position="195"/>
    </location>
    <ligand>
        <name>substrate</name>
    </ligand>
</feature>
<evidence type="ECO:0000256" key="19">
    <source>
        <dbReference type="PIRSR" id="PIRSR641708-2"/>
    </source>
</evidence>
<dbReference type="PANTHER" id="PTHR11142">
    <property type="entry name" value="PSEUDOURIDYLATE SYNTHASE"/>
    <property type="match status" value="1"/>
</dbReference>
<name>A0A8X6YVI4_9ARAC</name>
<evidence type="ECO:0000256" key="17">
    <source>
        <dbReference type="ARBA" id="ARBA00081344"/>
    </source>
</evidence>
<dbReference type="PANTHER" id="PTHR11142:SF4">
    <property type="entry name" value="PSEUDOURIDYLATE SYNTHASE 1 HOMOLOG"/>
    <property type="match status" value="1"/>
</dbReference>
<dbReference type="Gene3D" id="3.30.70.580">
    <property type="entry name" value="Pseudouridine synthase I, catalytic domain, N-terminal subdomain"/>
    <property type="match status" value="1"/>
</dbReference>
<evidence type="ECO:0000256" key="16">
    <source>
        <dbReference type="ARBA" id="ARBA00080849"/>
    </source>
</evidence>
<keyword evidence="6" id="KW-0413">Isomerase</keyword>
<evidence type="ECO:0000256" key="13">
    <source>
        <dbReference type="ARBA" id="ARBA00068582"/>
    </source>
</evidence>
<feature type="compositionally biased region" description="Polar residues" evidence="20">
    <location>
        <begin position="443"/>
        <end position="461"/>
    </location>
</feature>
<evidence type="ECO:0000256" key="18">
    <source>
        <dbReference type="PIRSR" id="PIRSR641708-1"/>
    </source>
</evidence>
<evidence type="ECO:0000256" key="3">
    <source>
        <dbReference type="ARBA" id="ARBA00009375"/>
    </source>
</evidence>
<accession>A0A8X6YVI4</accession>
<keyword evidence="23" id="KW-1185">Reference proteome</keyword>
<reference evidence="22" key="1">
    <citation type="submission" date="2020-08" db="EMBL/GenBank/DDBJ databases">
        <title>Multicomponent nature underlies the extraordinary mechanical properties of spider dragline silk.</title>
        <authorList>
            <person name="Kono N."/>
            <person name="Nakamura H."/>
            <person name="Mori M."/>
            <person name="Yoshida Y."/>
            <person name="Ohtoshi R."/>
            <person name="Malay A.D."/>
            <person name="Moran D.A.P."/>
            <person name="Tomita M."/>
            <person name="Numata K."/>
            <person name="Arakawa K."/>
        </authorList>
    </citation>
    <scope>NUCLEOTIDE SEQUENCE</scope>
</reference>
<dbReference type="FunFam" id="3.30.70.580:FF:000002">
    <property type="entry name" value="tRNA pseudouridine synthase"/>
    <property type="match status" value="1"/>
</dbReference>
<keyword evidence="4" id="KW-0507">mRNA processing</keyword>
<dbReference type="SUPFAM" id="SSF55120">
    <property type="entry name" value="Pseudouridine synthase"/>
    <property type="match status" value="1"/>
</dbReference>
<evidence type="ECO:0000313" key="23">
    <source>
        <dbReference type="Proteomes" id="UP000886998"/>
    </source>
</evidence>
<evidence type="ECO:0000313" key="22">
    <source>
        <dbReference type="EMBL" id="GFY78627.1"/>
    </source>
</evidence>
<comment type="catalytic activity">
    <reaction evidence="8">
        <text>a uridine in tRNA = a pseudouridine in tRNA</text>
        <dbReference type="Rhea" id="RHEA:54572"/>
        <dbReference type="Rhea" id="RHEA-COMP:13339"/>
        <dbReference type="Rhea" id="RHEA-COMP:13934"/>
        <dbReference type="ChEBI" id="CHEBI:65314"/>
        <dbReference type="ChEBI" id="CHEBI:65315"/>
    </reaction>
</comment>
<evidence type="ECO:0000256" key="5">
    <source>
        <dbReference type="ARBA" id="ARBA00022694"/>
    </source>
</evidence>
<dbReference type="InterPro" id="IPR020095">
    <property type="entry name" value="PsdUridine_synth_TruA_C"/>
</dbReference>
<feature type="region of interest" description="Disordered" evidence="20">
    <location>
        <begin position="441"/>
        <end position="468"/>
    </location>
</feature>
<dbReference type="Pfam" id="PF01416">
    <property type="entry name" value="PseudoU_synth_1"/>
    <property type="match status" value="1"/>
</dbReference>
<evidence type="ECO:0000256" key="2">
    <source>
        <dbReference type="ARBA" id="ARBA00004123"/>
    </source>
</evidence>
<feature type="domain" description="Pseudouridine synthase I TruA alpha/beta" evidence="21">
    <location>
        <begin position="230"/>
        <end position="334"/>
    </location>
</feature>
<dbReference type="GO" id="GO:0003723">
    <property type="term" value="F:RNA binding"/>
    <property type="evidence" value="ECO:0007669"/>
    <property type="project" value="InterPro"/>
</dbReference>
<dbReference type="Proteomes" id="UP000886998">
    <property type="component" value="Unassembled WGS sequence"/>
</dbReference>
<feature type="active site" description="Nucleophile" evidence="18">
    <location>
        <position position="137"/>
    </location>
</feature>
<comment type="subcellular location">
    <subcellularLocation>
        <location evidence="2">Nucleus</location>
    </subcellularLocation>
</comment>